<dbReference type="Proteomes" id="UP000094412">
    <property type="component" value="Unassembled WGS sequence"/>
</dbReference>
<protein>
    <submittedName>
        <fullName evidence="2">Uncharacterized protein</fullName>
    </submittedName>
</protein>
<evidence type="ECO:0000313" key="2">
    <source>
        <dbReference type="EMBL" id="OCX15083.1"/>
    </source>
</evidence>
<organism evidence="2 3">
    <name type="scientific">Mesorhizobium hungaricum</name>
    <dbReference type="NCBI Taxonomy" id="1566387"/>
    <lineage>
        <taxon>Bacteria</taxon>
        <taxon>Pseudomonadati</taxon>
        <taxon>Pseudomonadota</taxon>
        <taxon>Alphaproteobacteria</taxon>
        <taxon>Hyphomicrobiales</taxon>
        <taxon>Phyllobacteriaceae</taxon>
        <taxon>Mesorhizobium</taxon>
    </lineage>
</organism>
<sequence length="86" mass="10096">MNGAAGTRRKKHKISAFGREFALPQSRALRIAIGVVFIVFGLLGFLPILGFWMIPVGLLVLSYEFAMIRRHRRRFVIWWERRRRPS</sequence>
<evidence type="ECO:0000313" key="3">
    <source>
        <dbReference type="Proteomes" id="UP000094412"/>
    </source>
</evidence>
<accession>A0A1C2DK90</accession>
<dbReference type="OrthoDB" id="5959103at2"/>
<dbReference type="AlphaFoldDB" id="A0A1C2DK90"/>
<dbReference type="STRING" id="1566387.QV13_17670"/>
<keyword evidence="3" id="KW-1185">Reference proteome</keyword>
<comment type="caution">
    <text evidence="2">The sequence shown here is derived from an EMBL/GenBank/DDBJ whole genome shotgun (WGS) entry which is preliminary data.</text>
</comment>
<feature type="transmembrane region" description="Helical" evidence="1">
    <location>
        <begin position="28"/>
        <end position="46"/>
    </location>
</feature>
<proteinExistence type="predicted"/>
<name>A0A1C2DK90_9HYPH</name>
<gene>
    <name evidence="2" type="ORF">QV13_17670</name>
</gene>
<dbReference type="EMBL" id="MDEO01000035">
    <property type="protein sequence ID" value="OCX15083.1"/>
    <property type="molecule type" value="Genomic_DNA"/>
</dbReference>
<keyword evidence="1" id="KW-0472">Membrane</keyword>
<evidence type="ECO:0000256" key="1">
    <source>
        <dbReference type="SAM" id="Phobius"/>
    </source>
</evidence>
<keyword evidence="1" id="KW-1133">Transmembrane helix</keyword>
<reference evidence="2 3" key="1">
    <citation type="submission" date="2016-08" db="EMBL/GenBank/DDBJ databases">
        <title>Whole genome sequence of Mesorhizobium sp. strain UASWS1009 isolated from industrial sewage.</title>
        <authorList>
            <person name="Crovadore J."/>
            <person name="Calmin G."/>
            <person name="Chablais R."/>
            <person name="Cochard B."/>
            <person name="Lefort F."/>
        </authorList>
    </citation>
    <scope>NUCLEOTIDE SEQUENCE [LARGE SCALE GENOMIC DNA]</scope>
    <source>
        <strain evidence="2 3">UASWS1009</strain>
    </source>
</reference>
<keyword evidence="1" id="KW-0812">Transmembrane</keyword>